<dbReference type="Proteomes" id="UP000572817">
    <property type="component" value="Unassembled WGS sequence"/>
</dbReference>
<dbReference type="OrthoDB" id="3944861at2759"/>
<feature type="region of interest" description="Disordered" evidence="1">
    <location>
        <begin position="424"/>
        <end position="446"/>
    </location>
</feature>
<keyword evidence="4" id="KW-1185">Reference proteome</keyword>
<comment type="caution">
    <text evidence="3">The sequence shown here is derived from an EMBL/GenBank/DDBJ whole genome shotgun (WGS) entry which is preliminary data.</text>
</comment>
<sequence>MSPANSPGRFGLVVLFLLHSPLVDAYFLNWNANHPRIQPRQTTTSDVAPATTSQSAADRLIENIDRLDESIRDLPNDALKFFNEVGDKIESLESLFGSLIGSSTTSASETAPTYAPPVPSTPLALNYTVNASSIAPTPITEPNPIFTILPILESLVPPLTTAASAATSLPGYGNITSWLAPTAPGSPFAPVISAPNVTTPAFSANVTSVPSYVPSVNSTLELPVFTNTTSPNVANVTSSSIADFTSSALPINVTAIPSYLNATSAPLLTPNATLTSFLAANTSGPVYQTTPHEAPWANSTSAATLHTETFSTTLANTTTTAAPSTLTAIAPPAVSALISNITSALSLSSYNTTLVAELLSNLTAPTLTPLYPNPSGPILNATASNTATPLVPATNLLGPLSASLINTTSLAPLSLPTRMPIPIGPLSAARENRTTTTTTTTTSSESGGAVVLTSAMTSTTTDAAGGDVTYVWLSTVTVTTTVVVTPSPGSNGTEARR</sequence>
<evidence type="ECO:0000256" key="1">
    <source>
        <dbReference type="SAM" id="MobiDB-lite"/>
    </source>
</evidence>
<feature type="signal peptide" evidence="2">
    <location>
        <begin position="1"/>
        <end position="25"/>
    </location>
</feature>
<proteinExistence type="predicted"/>
<reference evidence="3" key="1">
    <citation type="submission" date="2020-04" db="EMBL/GenBank/DDBJ databases">
        <title>Genome Assembly and Annotation of Botryosphaeria dothidea sdau 11-99, a Latent Pathogen of Apple Fruit Ring Rot in China.</title>
        <authorList>
            <person name="Yu C."/>
            <person name="Diao Y."/>
            <person name="Lu Q."/>
            <person name="Zhao J."/>
            <person name="Cui S."/>
            <person name="Peng C."/>
            <person name="He B."/>
            <person name="Liu H."/>
        </authorList>
    </citation>
    <scope>NUCLEOTIDE SEQUENCE [LARGE SCALE GENOMIC DNA]</scope>
    <source>
        <strain evidence="3">Sdau11-99</strain>
    </source>
</reference>
<evidence type="ECO:0000313" key="3">
    <source>
        <dbReference type="EMBL" id="KAF4301791.1"/>
    </source>
</evidence>
<protein>
    <submittedName>
        <fullName evidence="3">Uncharacterized protein</fullName>
    </submittedName>
</protein>
<organism evidence="3 4">
    <name type="scientific">Botryosphaeria dothidea</name>
    <dbReference type="NCBI Taxonomy" id="55169"/>
    <lineage>
        <taxon>Eukaryota</taxon>
        <taxon>Fungi</taxon>
        <taxon>Dikarya</taxon>
        <taxon>Ascomycota</taxon>
        <taxon>Pezizomycotina</taxon>
        <taxon>Dothideomycetes</taxon>
        <taxon>Dothideomycetes incertae sedis</taxon>
        <taxon>Botryosphaeriales</taxon>
        <taxon>Botryosphaeriaceae</taxon>
        <taxon>Botryosphaeria</taxon>
    </lineage>
</organism>
<keyword evidence="2" id="KW-0732">Signal</keyword>
<feature type="chain" id="PRO_5034881031" evidence="2">
    <location>
        <begin position="26"/>
        <end position="497"/>
    </location>
</feature>
<evidence type="ECO:0000313" key="4">
    <source>
        <dbReference type="Proteomes" id="UP000572817"/>
    </source>
</evidence>
<dbReference type="AlphaFoldDB" id="A0A8H4IIH5"/>
<accession>A0A8H4IIH5</accession>
<name>A0A8H4IIH5_9PEZI</name>
<gene>
    <name evidence="3" type="ORF">GTA08_BOTSDO09606</name>
</gene>
<evidence type="ECO:0000256" key="2">
    <source>
        <dbReference type="SAM" id="SignalP"/>
    </source>
</evidence>
<dbReference type="EMBL" id="WWBZ02000073">
    <property type="protein sequence ID" value="KAF4301791.1"/>
    <property type="molecule type" value="Genomic_DNA"/>
</dbReference>